<feature type="domain" description="Glycosyltransferase subfamily 4-like N-terminal" evidence="2">
    <location>
        <begin position="48"/>
        <end position="146"/>
    </location>
</feature>
<dbReference type="Pfam" id="PF13439">
    <property type="entry name" value="Glyco_transf_4"/>
    <property type="match status" value="1"/>
</dbReference>
<dbReference type="PANTHER" id="PTHR45947">
    <property type="entry name" value="SULFOQUINOVOSYL TRANSFERASE SQD2"/>
    <property type="match status" value="1"/>
</dbReference>
<proteinExistence type="predicted"/>
<dbReference type="GO" id="GO:0016757">
    <property type="term" value="F:glycosyltransferase activity"/>
    <property type="evidence" value="ECO:0007669"/>
    <property type="project" value="InterPro"/>
</dbReference>
<keyword evidence="4" id="KW-1185">Reference proteome</keyword>
<dbReference type="OrthoDB" id="6194329at2"/>
<gene>
    <name evidence="3" type="ORF">EOE67_02780</name>
</gene>
<sequence>MGPKPSAPFQGQFVKNQVDALLDLQPAYFYMRWHNDSLLNRVLKYPVLWLQFFGRYVLSRTTFDLIHVHYFYPTIWLALTYRWLRNPKVKIVVTCHGSDIYLYQPESAWYKFAAKAVDYWIFTSEKLKQRFFNQQVANTVLPAGIHPVFGEALLKSRTEKTFDLLYVGSLDHNKGMDRLLALLPALFAAVPTLQIAVVGQGSYRSQLATAALQYPGLLLFSPKSPAELQHYYQDSRCFLSLSRNESFGLVMTEAMACYTPVIATDTDGSQAQINHGVSGYMLSQQDEAQLQRQLLDSIQLLLTMPAADYLQLQLAGRQDSEQYLVSQVAGQLQRLYQSLLDVE</sequence>
<evidence type="ECO:0000259" key="2">
    <source>
        <dbReference type="Pfam" id="PF13439"/>
    </source>
</evidence>
<feature type="domain" description="Glycosyl transferase family 1" evidence="1">
    <location>
        <begin position="159"/>
        <end position="295"/>
    </location>
</feature>
<organism evidence="3 4">
    <name type="scientific">Rheinheimera riviphila</name>
    <dbReference type="NCBI Taxonomy" id="1834037"/>
    <lineage>
        <taxon>Bacteria</taxon>
        <taxon>Pseudomonadati</taxon>
        <taxon>Pseudomonadota</taxon>
        <taxon>Gammaproteobacteria</taxon>
        <taxon>Chromatiales</taxon>
        <taxon>Chromatiaceae</taxon>
        <taxon>Rheinheimera</taxon>
    </lineage>
</organism>
<dbReference type="Proteomes" id="UP000283077">
    <property type="component" value="Unassembled WGS sequence"/>
</dbReference>
<reference evidence="3 4" key="1">
    <citation type="submission" date="2019-01" db="EMBL/GenBank/DDBJ databases">
        <authorList>
            <person name="Chen W.-M."/>
        </authorList>
    </citation>
    <scope>NUCLEOTIDE SEQUENCE [LARGE SCALE GENOMIC DNA]</scope>
    <source>
        <strain evidence="3 4">KYPC3</strain>
    </source>
</reference>
<accession>A0A437R3W2</accession>
<dbReference type="SUPFAM" id="SSF53756">
    <property type="entry name" value="UDP-Glycosyltransferase/glycogen phosphorylase"/>
    <property type="match status" value="1"/>
</dbReference>
<evidence type="ECO:0000313" key="3">
    <source>
        <dbReference type="EMBL" id="RVU41357.1"/>
    </source>
</evidence>
<evidence type="ECO:0000259" key="1">
    <source>
        <dbReference type="Pfam" id="PF00534"/>
    </source>
</evidence>
<comment type="caution">
    <text evidence="3">The sequence shown here is derived from an EMBL/GenBank/DDBJ whole genome shotgun (WGS) entry which is preliminary data.</text>
</comment>
<protein>
    <submittedName>
        <fullName evidence="3">Glycosyltransferase</fullName>
    </submittedName>
</protein>
<name>A0A437R3W2_9GAMM</name>
<dbReference type="Gene3D" id="3.40.50.2000">
    <property type="entry name" value="Glycogen Phosphorylase B"/>
    <property type="match status" value="2"/>
</dbReference>
<dbReference type="CDD" id="cd03801">
    <property type="entry name" value="GT4_PimA-like"/>
    <property type="match status" value="1"/>
</dbReference>
<dbReference type="PANTHER" id="PTHR45947:SF3">
    <property type="entry name" value="SULFOQUINOVOSYL TRANSFERASE SQD2"/>
    <property type="match status" value="1"/>
</dbReference>
<dbReference type="EMBL" id="SACS01000002">
    <property type="protein sequence ID" value="RVU41357.1"/>
    <property type="molecule type" value="Genomic_DNA"/>
</dbReference>
<dbReference type="InterPro" id="IPR028098">
    <property type="entry name" value="Glyco_trans_4-like_N"/>
</dbReference>
<evidence type="ECO:0000313" key="4">
    <source>
        <dbReference type="Proteomes" id="UP000283077"/>
    </source>
</evidence>
<keyword evidence="3" id="KW-0808">Transferase</keyword>
<dbReference type="InterPro" id="IPR050194">
    <property type="entry name" value="Glycosyltransferase_grp1"/>
</dbReference>
<dbReference type="Pfam" id="PF00534">
    <property type="entry name" value="Glycos_transf_1"/>
    <property type="match status" value="1"/>
</dbReference>
<dbReference type="InterPro" id="IPR001296">
    <property type="entry name" value="Glyco_trans_1"/>
</dbReference>
<dbReference type="AlphaFoldDB" id="A0A437R3W2"/>